<feature type="repeat" description="RCC1" evidence="6">
    <location>
        <begin position="424"/>
        <end position="475"/>
    </location>
</feature>
<dbReference type="Proteomes" id="UP000008311">
    <property type="component" value="Unassembled WGS sequence"/>
</dbReference>
<dbReference type="InterPro" id="IPR011993">
    <property type="entry name" value="PH-like_dom_sf"/>
</dbReference>
<feature type="repeat" description="RCC1" evidence="6">
    <location>
        <begin position="369"/>
        <end position="423"/>
    </location>
</feature>
<dbReference type="PRINTS" id="PR00633">
    <property type="entry name" value="RCCNDNSATION"/>
</dbReference>
<evidence type="ECO:0000259" key="10">
    <source>
        <dbReference type="PROSITE" id="PS50178"/>
    </source>
</evidence>
<dbReference type="PANTHER" id="PTHR22870:SF419">
    <property type="entry name" value="GTPASE BINDING PROTEIN, PUTATIVE-RELATED"/>
    <property type="match status" value="1"/>
</dbReference>
<dbReference type="GO" id="GO:0008270">
    <property type="term" value="F:zinc ion binding"/>
    <property type="evidence" value="ECO:0007669"/>
    <property type="project" value="UniProtKB-KW"/>
</dbReference>
<evidence type="ECO:0000313" key="11">
    <source>
        <dbReference type="EMBL" id="EEF52161.1"/>
    </source>
</evidence>
<keyword evidence="9" id="KW-0812">Transmembrane</keyword>
<dbReference type="InterPro" id="IPR000408">
    <property type="entry name" value="Reg_chr_condens"/>
</dbReference>
<feature type="repeat" description="RCC1" evidence="6">
    <location>
        <begin position="317"/>
        <end position="368"/>
    </location>
</feature>
<keyword evidence="1" id="KW-0479">Metal-binding</keyword>
<dbReference type="SUPFAM" id="SSF50729">
    <property type="entry name" value="PH domain-like"/>
    <property type="match status" value="1"/>
</dbReference>
<evidence type="ECO:0000256" key="1">
    <source>
        <dbReference type="ARBA" id="ARBA00022723"/>
    </source>
</evidence>
<feature type="repeat" description="RCC1" evidence="6">
    <location>
        <begin position="590"/>
        <end position="641"/>
    </location>
</feature>
<dbReference type="InterPro" id="IPR051210">
    <property type="entry name" value="Ub_ligase/GEF_domain"/>
</dbReference>
<dbReference type="Pfam" id="PF01363">
    <property type="entry name" value="FYVE"/>
    <property type="match status" value="1"/>
</dbReference>
<dbReference type="InterPro" id="IPR000306">
    <property type="entry name" value="Znf_FYVE"/>
</dbReference>
<keyword evidence="9" id="KW-1133">Transmembrane helix</keyword>
<dbReference type="FunFam" id="2.130.10.30:FF:000028">
    <property type="entry name" value="PH, RCC1 and FYVE domains-containing protein 1"/>
    <property type="match status" value="1"/>
</dbReference>
<evidence type="ECO:0000256" key="4">
    <source>
        <dbReference type="ARBA" id="ARBA00022833"/>
    </source>
</evidence>
<evidence type="ECO:0000256" key="9">
    <source>
        <dbReference type="SAM" id="Phobius"/>
    </source>
</evidence>
<dbReference type="PROSITE" id="PS50012">
    <property type="entry name" value="RCC1_3"/>
    <property type="match status" value="6"/>
</dbReference>
<dbReference type="Gene3D" id="2.130.10.30">
    <property type="entry name" value="Regulator of chromosome condensation 1/beta-lactamase-inhibitor protein II"/>
    <property type="match status" value="2"/>
</dbReference>
<dbReference type="Pfam" id="PF13713">
    <property type="entry name" value="BRX_N"/>
    <property type="match status" value="1"/>
</dbReference>
<proteinExistence type="predicted"/>
<feature type="repeat" description="RCC1" evidence="6">
    <location>
        <begin position="538"/>
        <end position="589"/>
    </location>
</feature>
<dbReference type="InterPro" id="IPR058923">
    <property type="entry name" value="RCC1-like_dom"/>
</dbReference>
<evidence type="ECO:0000256" key="7">
    <source>
        <dbReference type="SAM" id="Coils"/>
    </source>
</evidence>
<evidence type="ECO:0000256" key="8">
    <source>
        <dbReference type="SAM" id="MobiDB-lite"/>
    </source>
</evidence>
<evidence type="ECO:0000256" key="3">
    <source>
        <dbReference type="ARBA" id="ARBA00022771"/>
    </source>
</evidence>
<dbReference type="SUPFAM" id="SSF50985">
    <property type="entry name" value="RCC1/BLIP-II"/>
    <property type="match status" value="1"/>
</dbReference>
<feature type="region of interest" description="Disordered" evidence="8">
    <location>
        <begin position="799"/>
        <end position="829"/>
    </location>
</feature>
<dbReference type="InterPro" id="IPR009091">
    <property type="entry name" value="RCC1/BLIP-II"/>
</dbReference>
<dbReference type="eggNOG" id="ENOG502QSCJ">
    <property type="taxonomic scope" value="Eukaryota"/>
</dbReference>
<dbReference type="Gene3D" id="2.30.29.30">
    <property type="entry name" value="Pleckstrin-homology domain (PH domain)/Phosphotyrosine-binding domain (PTB)"/>
    <property type="match status" value="1"/>
</dbReference>
<dbReference type="SUPFAM" id="SSF57903">
    <property type="entry name" value="FYVE/PHD zinc finger"/>
    <property type="match status" value="1"/>
</dbReference>
<protein>
    <submittedName>
        <fullName evidence="11">Ran GTPase binding protein, putative</fullName>
    </submittedName>
</protein>
<dbReference type="InterPro" id="IPR027988">
    <property type="entry name" value="BRX_N"/>
</dbReference>
<feature type="coiled-coil region" evidence="7">
    <location>
        <begin position="871"/>
        <end position="905"/>
    </location>
</feature>
<evidence type="ECO:0000256" key="5">
    <source>
        <dbReference type="PROSITE-ProRule" id="PRU00091"/>
    </source>
</evidence>
<keyword evidence="4" id="KW-0862">Zinc</keyword>
<dbReference type="InterPro" id="IPR011011">
    <property type="entry name" value="Znf_FYVE_PHD"/>
</dbReference>
<dbReference type="Pfam" id="PF25390">
    <property type="entry name" value="WD40_RLD"/>
    <property type="match status" value="1"/>
</dbReference>
<dbReference type="STRING" id="3988.B9R984"/>
<organism evidence="11 12">
    <name type="scientific">Ricinus communis</name>
    <name type="common">Castor bean</name>
    <dbReference type="NCBI Taxonomy" id="3988"/>
    <lineage>
        <taxon>Eukaryota</taxon>
        <taxon>Viridiplantae</taxon>
        <taxon>Streptophyta</taxon>
        <taxon>Embryophyta</taxon>
        <taxon>Tracheophyta</taxon>
        <taxon>Spermatophyta</taxon>
        <taxon>Magnoliopsida</taxon>
        <taxon>eudicotyledons</taxon>
        <taxon>Gunneridae</taxon>
        <taxon>Pentapetalae</taxon>
        <taxon>rosids</taxon>
        <taxon>fabids</taxon>
        <taxon>Malpighiales</taxon>
        <taxon>Euphorbiaceae</taxon>
        <taxon>Acalyphoideae</taxon>
        <taxon>Acalypheae</taxon>
        <taxon>Ricinus</taxon>
    </lineage>
</organism>
<gene>
    <name evidence="11" type="ORF">RCOM_1514790</name>
</gene>
<accession>B9R984</accession>
<feature type="transmembrane region" description="Helical" evidence="9">
    <location>
        <begin position="1004"/>
        <end position="1022"/>
    </location>
</feature>
<reference evidence="12" key="1">
    <citation type="journal article" date="2010" name="Nat. Biotechnol.">
        <title>Draft genome sequence of the oilseed species Ricinus communis.</title>
        <authorList>
            <person name="Chan A.P."/>
            <person name="Crabtree J."/>
            <person name="Zhao Q."/>
            <person name="Lorenzi H."/>
            <person name="Orvis J."/>
            <person name="Puiu D."/>
            <person name="Melake-Berhan A."/>
            <person name="Jones K.M."/>
            <person name="Redman J."/>
            <person name="Chen G."/>
            <person name="Cahoon E.B."/>
            <person name="Gedil M."/>
            <person name="Stanke M."/>
            <person name="Haas B.J."/>
            <person name="Wortman J.R."/>
            <person name="Fraser-Liggett C.M."/>
            <person name="Ravel J."/>
            <person name="Rabinowicz P.D."/>
        </authorList>
    </citation>
    <scope>NUCLEOTIDE SEQUENCE [LARGE SCALE GENOMIC DNA]</scope>
    <source>
        <strain evidence="12">cv. Hale</strain>
    </source>
</reference>
<keyword evidence="12" id="KW-1185">Reference proteome</keyword>
<dbReference type="EMBL" id="EQ973773">
    <property type="protein sequence ID" value="EEF52161.1"/>
    <property type="molecule type" value="Genomic_DNA"/>
</dbReference>
<keyword evidence="7" id="KW-0175">Coiled coil</keyword>
<keyword evidence="9" id="KW-0472">Membrane</keyword>
<keyword evidence="2" id="KW-0677">Repeat</keyword>
<sequence length="1028" mass="112534">MADNTLRTSSPGRDILQAITAIKKGAYLLKYGRWGKPKFCPFRLSNDERFLIWYAGKLEKQLKLSHVSKIMPGQHTAIFQRYPQPEKEYQSFSLIYSNRSLDVICKDKVEAEVWIVALRALISQNSCCKRIGDPQSDANSPRSHARKSSLSNVSCTSSDIIYKDPEDTHPILVPYETSPQNRLGKAFSEVLSFTAAAKAYTQAESVARSLSNLSSGISDDANSHSSAVDAFRNSSSSAVSSSGYVSSHEDVDGPGDVLFLGEGISNLPLGGNMYDVKSSPIMRMDALLPKALDRIAALDAQIIACGSKHAVIVTKQGQIFSWGESSGGKLGHGADADVSQPKVIDALSESNVVLVACGEFHTCAVTVSGNLYTWGDDTHNTGYLGHGSAVSHWIPREVIGQIESVRISFVSCGPWHTAAVSSQGKLFTFGDGTFGALGHGDRSSTSKPREVESLKGLRTLKVSCGIWHTAAVIDFINESDRLDTSLSGKLFTWGAGERGQLGHGDEEPRLVPSCVSMPAGVCQVACAHSMTIALTVLGQVYTMGAADYGQLGSPCSVGKLPIHTDGDIRNCHIKQIACGSHHVVALSSNGDVYTWGKGINGQLGHGDIKDRHTPTLVKALKHKQVKSVVCGSNFTAVICPHKCVSSADQSICSGCHNPFNFRRKRHNCYNCGLLFCKACSSKRSLKAALAPNVNKPSRVCDECFAKLTTAMEDGPKLQVPKSCRGSLHYNCKEIAEAESITSNPSHQHCRLSSLDSFKQALRQNSQHNKKAESCQCHVSPTQIGSLEWELTYEYEDLGEMSASDPGSGMLSRATSPVSRRSSQEHSLRSASSFNNFAHAELLPDNSKQRNESLSQEILLLRGQVPDLTHRSRVLEADIDRTSRQLKEATETVKKESEKNKVAKEIIRSLTAQLKDMPISIPEQCVESTKPGSFVEMTSIFLSGASREKLSTSATYLEYEYNGKLITPIWKSRSKKRSAKLETVMKDKPSMYVMRPPLPQVQFRYRWYSIPLLLLFIYVFRHLHKMVGH</sequence>
<dbReference type="AlphaFoldDB" id="B9R984"/>
<dbReference type="PROSITE" id="PS50178">
    <property type="entry name" value="ZF_FYVE"/>
    <property type="match status" value="1"/>
</dbReference>
<evidence type="ECO:0000256" key="2">
    <source>
        <dbReference type="ARBA" id="ARBA00022737"/>
    </source>
</evidence>
<evidence type="ECO:0000256" key="6">
    <source>
        <dbReference type="PROSITE-ProRule" id="PRU00235"/>
    </source>
</evidence>
<dbReference type="PROSITE" id="PS00626">
    <property type="entry name" value="RCC1_2"/>
    <property type="match status" value="2"/>
</dbReference>
<dbReference type="InterPro" id="IPR017455">
    <property type="entry name" value="Znf_FYVE-rel"/>
</dbReference>
<feature type="repeat" description="RCC1" evidence="6">
    <location>
        <begin position="488"/>
        <end position="537"/>
    </location>
</feature>
<dbReference type="InterPro" id="IPR013083">
    <property type="entry name" value="Znf_RING/FYVE/PHD"/>
</dbReference>
<dbReference type="CDD" id="cd13365">
    <property type="entry name" value="PH_PLC_plant-like"/>
    <property type="match status" value="1"/>
</dbReference>
<dbReference type="InParanoid" id="B9R984"/>
<keyword evidence="3 5" id="KW-0863">Zinc-finger</keyword>
<dbReference type="Gene3D" id="3.30.40.10">
    <property type="entry name" value="Zinc/RING finger domain, C3HC4 (zinc finger)"/>
    <property type="match status" value="1"/>
</dbReference>
<dbReference type="SMART" id="SM00064">
    <property type="entry name" value="FYVE"/>
    <property type="match status" value="1"/>
</dbReference>
<evidence type="ECO:0000313" key="12">
    <source>
        <dbReference type="Proteomes" id="UP000008311"/>
    </source>
</evidence>
<dbReference type="PANTHER" id="PTHR22870">
    <property type="entry name" value="REGULATOR OF CHROMOSOME CONDENSATION"/>
    <property type="match status" value="1"/>
</dbReference>
<feature type="domain" description="FYVE-type" evidence="10">
    <location>
        <begin position="646"/>
        <end position="708"/>
    </location>
</feature>
<name>B9R984_RICCO</name>